<dbReference type="EMBL" id="JABBWE010000075">
    <property type="protein sequence ID" value="KAG1787791.1"/>
    <property type="molecule type" value="Genomic_DNA"/>
</dbReference>
<sequence length="240" mass="27358">MALRNAKTLASQNACMVERERVNVEITGTIASATSHRLSLRLRSCSYDYTHGQAGVIYVKTLGVLTTTGRLEDPYEELCVKESKFINKGILEVDYTDEYWDRRYTVNFASEKMMFLSHVLLEVDFPVALVYRPSWSVGNTSFYLHCKFIENTYTHGSYLLLQDEQLIYRLRSLKHYFFLASSSFLTYLLDLAHGTEKGPAKGVSIVKPQSLFDLALTGEDAVFREDVSSTRELGELEVMI</sequence>
<dbReference type="Proteomes" id="UP000719766">
    <property type="component" value="Unassembled WGS sequence"/>
</dbReference>
<evidence type="ECO:0000313" key="2">
    <source>
        <dbReference type="Proteomes" id="UP000719766"/>
    </source>
</evidence>
<dbReference type="RefSeq" id="XP_041155107.1">
    <property type="nucleotide sequence ID" value="XM_041300669.1"/>
</dbReference>
<comment type="caution">
    <text evidence="1">The sequence shown here is derived from an EMBL/GenBank/DDBJ whole genome shotgun (WGS) entry which is preliminary data.</text>
</comment>
<dbReference type="InterPro" id="IPR042241">
    <property type="entry name" value="GCP_C_sf"/>
</dbReference>
<proteinExistence type="predicted"/>
<dbReference type="AlphaFoldDB" id="A0A9P7AEH2"/>
<name>A0A9P7AEH2_9AGAM</name>
<keyword evidence="2" id="KW-1185">Reference proteome</keyword>
<dbReference type="GeneID" id="64594433"/>
<protein>
    <submittedName>
        <fullName evidence="1">Uncharacterized protein</fullName>
    </submittedName>
</protein>
<dbReference type="OrthoDB" id="2642456at2759"/>
<dbReference type="Gene3D" id="1.20.120.1900">
    <property type="entry name" value="Gamma-tubulin complex, C-terminal domain"/>
    <property type="match status" value="1"/>
</dbReference>
<evidence type="ECO:0000313" key="1">
    <source>
        <dbReference type="EMBL" id="KAG1787791.1"/>
    </source>
</evidence>
<organism evidence="1 2">
    <name type="scientific">Suillus plorans</name>
    <dbReference type="NCBI Taxonomy" id="116603"/>
    <lineage>
        <taxon>Eukaryota</taxon>
        <taxon>Fungi</taxon>
        <taxon>Dikarya</taxon>
        <taxon>Basidiomycota</taxon>
        <taxon>Agaricomycotina</taxon>
        <taxon>Agaricomycetes</taxon>
        <taxon>Agaricomycetidae</taxon>
        <taxon>Boletales</taxon>
        <taxon>Suillineae</taxon>
        <taxon>Suillaceae</taxon>
        <taxon>Suillus</taxon>
    </lineage>
</organism>
<reference evidence="1" key="1">
    <citation type="journal article" date="2020" name="New Phytol.">
        <title>Comparative genomics reveals dynamic genome evolution in host specialist ectomycorrhizal fungi.</title>
        <authorList>
            <person name="Lofgren L.A."/>
            <person name="Nguyen N.H."/>
            <person name="Vilgalys R."/>
            <person name="Ruytinx J."/>
            <person name="Liao H.L."/>
            <person name="Branco S."/>
            <person name="Kuo A."/>
            <person name="LaButti K."/>
            <person name="Lipzen A."/>
            <person name="Andreopoulos W."/>
            <person name="Pangilinan J."/>
            <person name="Riley R."/>
            <person name="Hundley H."/>
            <person name="Na H."/>
            <person name="Barry K."/>
            <person name="Grigoriev I.V."/>
            <person name="Stajich J.E."/>
            <person name="Kennedy P.G."/>
        </authorList>
    </citation>
    <scope>NUCLEOTIDE SEQUENCE</scope>
    <source>
        <strain evidence="1">S12</strain>
    </source>
</reference>
<accession>A0A9P7AEH2</accession>
<gene>
    <name evidence="1" type="ORF">HD556DRAFT_1312532</name>
</gene>